<dbReference type="PANTHER" id="PTHR30544:SF5">
    <property type="entry name" value="RADICAL SAM CORE DOMAIN-CONTAINING PROTEIN"/>
    <property type="match status" value="1"/>
</dbReference>
<comment type="function">
    <text evidence="14">Specifically methylates position 2 of adenine 2503 in 23S rRNA and position 2 of adenine 37 in tRNAs.</text>
</comment>
<keyword evidence="11 14" id="KW-0408">Iron</keyword>
<feature type="region of interest" description="Disordered" evidence="15">
    <location>
        <begin position="354"/>
        <end position="446"/>
    </location>
</feature>
<feature type="active site" description="S-methylcysteine intermediate" evidence="14">
    <location>
        <position position="343"/>
    </location>
</feature>
<dbReference type="InterPro" id="IPR007197">
    <property type="entry name" value="rSAM"/>
</dbReference>
<dbReference type="SUPFAM" id="SSF102114">
    <property type="entry name" value="Radical SAM enzymes"/>
    <property type="match status" value="1"/>
</dbReference>
<feature type="binding site" evidence="14">
    <location>
        <position position="300"/>
    </location>
    <ligand>
        <name>S-adenosyl-L-methionine</name>
        <dbReference type="ChEBI" id="CHEBI:59789"/>
    </ligand>
</feature>
<dbReference type="CDD" id="cd01335">
    <property type="entry name" value="Radical_SAM"/>
    <property type="match status" value="1"/>
</dbReference>
<evidence type="ECO:0000256" key="5">
    <source>
        <dbReference type="ARBA" id="ARBA00022552"/>
    </source>
</evidence>
<gene>
    <name evidence="14 17" type="primary">rlmN</name>
    <name evidence="17" type="ORF">LMG7974_01426</name>
</gene>
<dbReference type="EC" id="2.1.1.192" evidence="14"/>
<dbReference type="PROSITE" id="PS51918">
    <property type="entry name" value="RADICAL_SAM"/>
    <property type="match status" value="1"/>
</dbReference>
<comment type="similarity">
    <text evidence="2 14">Belongs to the radical SAM superfamily. RlmN family.</text>
</comment>
<keyword evidence="6 14" id="KW-0489">Methyltransferase</keyword>
<dbReference type="SFLD" id="SFLDG01062">
    <property type="entry name" value="methyltransferase_(Class_A)"/>
    <property type="match status" value="1"/>
</dbReference>
<keyword evidence="7 14" id="KW-0808">Transferase</keyword>
<dbReference type="InterPro" id="IPR013785">
    <property type="entry name" value="Aldolase_TIM"/>
</dbReference>
<comment type="caution">
    <text evidence="14">Lacks conserved residue(s) required for the propagation of feature annotation.</text>
</comment>
<feature type="binding site" evidence="14">
    <location>
        <position position="119"/>
    </location>
    <ligand>
        <name>[4Fe-4S] cluster</name>
        <dbReference type="ChEBI" id="CHEBI:49883"/>
        <note>4Fe-4S-S-AdoMet</note>
    </ligand>
</feature>
<keyword evidence="5 14" id="KW-0698">rRNA processing</keyword>
<evidence type="ECO:0000256" key="2">
    <source>
        <dbReference type="ARBA" id="ARBA00007544"/>
    </source>
</evidence>
<dbReference type="InterPro" id="IPR006638">
    <property type="entry name" value="Elp3/MiaA/NifB-like_rSAM"/>
</dbReference>
<evidence type="ECO:0000256" key="4">
    <source>
        <dbReference type="ARBA" id="ARBA00022490"/>
    </source>
</evidence>
<dbReference type="GO" id="GO:0032259">
    <property type="term" value="P:methylation"/>
    <property type="evidence" value="ECO:0007669"/>
    <property type="project" value="UniProtKB-KW"/>
</dbReference>
<organism evidence="17 18">
    <name type="scientific">Campylobacter majalis</name>
    <dbReference type="NCBI Taxonomy" id="2790656"/>
    <lineage>
        <taxon>Bacteria</taxon>
        <taxon>Pseudomonadati</taxon>
        <taxon>Campylobacterota</taxon>
        <taxon>Epsilonproteobacteria</taxon>
        <taxon>Campylobacterales</taxon>
        <taxon>Campylobacteraceae</taxon>
        <taxon>Campylobacter</taxon>
    </lineage>
</organism>
<dbReference type="SFLD" id="SFLDS00029">
    <property type="entry name" value="Radical_SAM"/>
    <property type="match status" value="1"/>
</dbReference>
<comment type="caution">
    <text evidence="17">The sequence shown here is derived from an EMBL/GenBank/DDBJ whole genome shotgun (WGS) entry which is preliminary data.</text>
</comment>
<keyword evidence="3 14" id="KW-0004">4Fe-4S</keyword>
<dbReference type="InterPro" id="IPR058240">
    <property type="entry name" value="rSAM_sf"/>
</dbReference>
<keyword evidence="8 14" id="KW-0949">S-adenosyl-L-methionine</keyword>
<dbReference type="EMBL" id="CAJHOF010000014">
    <property type="protein sequence ID" value="CAD7289265.1"/>
    <property type="molecule type" value="Genomic_DNA"/>
</dbReference>
<feature type="binding site" evidence="14">
    <location>
        <position position="201"/>
    </location>
    <ligand>
        <name>S-adenosyl-L-methionine</name>
        <dbReference type="ChEBI" id="CHEBI:59789"/>
    </ligand>
</feature>
<evidence type="ECO:0000256" key="12">
    <source>
        <dbReference type="ARBA" id="ARBA00023014"/>
    </source>
</evidence>
<dbReference type="InterPro" id="IPR004383">
    <property type="entry name" value="rRNA_lsu_MTrfase_RlmN/Cfr"/>
</dbReference>
<keyword evidence="18" id="KW-1185">Reference proteome</keyword>
<evidence type="ECO:0000256" key="15">
    <source>
        <dbReference type="SAM" id="MobiDB-lite"/>
    </source>
</evidence>
<comment type="subcellular location">
    <subcellularLocation>
        <location evidence="1 14">Cytoplasm</location>
    </subcellularLocation>
</comment>
<comment type="catalytic activity">
    <reaction evidence="14">
        <text>adenosine(2503) in 23S rRNA + 2 reduced [2Fe-2S]-[ferredoxin] + 2 S-adenosyl-L-methionine = 2-methyladenosine(2503) in 23S rRNA + 5'-deoxyadenosine + L-methionine + 2 oxidized [2Fe-2S]-[ferredoxin] + S-adenosyl-L-homocysteine</text>
        <dbReference type="Rhea" id="RHEA:42916"/>
        <dbReference type="Rhea" id="RHEA-COMP:10000"/>
        <dbReference type="Rhea" id="RHEA-COMP:10001"/>
        <dbReference type="Rhea" id="RHEA-COMP:10152"/>
        <dbReference type="Rhea" id="RHEA-COMP:10282"/>
        <dbReference type="ChEBI" id="CHEBI:17319"/>
        <dbReference type="ChEBI" id="CHEBI:33737"/>
        <dbReference type="ChEBI" id="CHEBI:33738"/>
        <dbReference type="ChEBI" id="CHEBI:57844"/>
        <dbReference type="ChEBI" id="CHEBI:57856"/>
        <dbReference type="ChEBI" id="CHEBI:59789"/>
        <dbReference type="ChEBI" id="CHEBI:74411"/>
        <dbReference type="ChEBI" id="CHEBI:74497"/>
        <dbReference type="EC" id="2.1.1.192"/>
    </reaction>
</comment>
<evidence type="ECO:0000256" key="6">
    <source>
        <dbReference type="ARBA" id="ARBA00022603"/>
    </source>
</evidence>
<dbReference type="Pfam" id="PF21016">
    <property type="entry name" value="RlmN_N"/>
    <property type="match status" value="1"/>
</dbReference>
<feature type="compositionally biased region" description="Polar residues" evidence="15">
    <location>
        <begin position="354"/>
        <end position="410"/>
    </location>
</feature>
<name>A0ABM8Q8P0_9BACT</name>
<reference evidence="17 18" key="1">
    <citation type="submission" date="2020-11" db="EMBL/GenBank/DDBJ databases">
        <authorList>
            <person name="Peeters C."/>
        </authorList>
    </citation>
    <scope>NUCLEOTIDE SEQUENCE [LARGE SCALE GENOMIC DNA]</scope>
    <source>
        <strain evidence="17 18">LMG 7974</strain>
    </source>
</reference>
<dbReference type="Pfam" id="PF04055">
    <property type="entry name" value="Radical_SAM"/>
    <property type="match status" value="1"/>
</dbReference>
<comment type="cofactor">
    <cofactor evidence="14">
        <name>[4Fe-4S] cluster</name>
        <dbReference type="ChEBI" id="CHEBI:49883"/>
    </cofactor>
    <text evidence="14">Binds 1 [4Fe-4S] cluster. The cluster is coordinated with 3 cysteines and an exchangeable S-adenosyl-L-methionine.</text>
</comment>
<evidence type="ECO:0000313" key="17">
    <source>
        <dbReference type="EMBL" id="CAD7289265.1"/>
    </source>
</evidence>
<dbReference type="NCBIfam" id="TIGR00048">
    <property type="entry name" value="rRNA_mod_RlmN"/>
    <property type="match status" value="1"/>
</dbReference>
<dbReference type="HAMAP" id="MF_01849">
    <property type="entry name" value="RNA_methyltr_RlmN"/>
    <property type="match status" value="1"/>
</dbReference>
<feature type="binding site" evidence="14">
    <location>
        <position position="123"/>
    </location>
    <ligand>
        <name>[4Fe-4S] cluster</name>
        <dbReference type="ChEBI" id="CHEBI:49883"/>
        <note>4Fe-4S-S-AdoMet</note>
    </ligand>
</feature>
<keyword evidence="13 14" id="KW-1015">Disulfide bond</keyword>
<evidence type="ECO:0000259" key="16">
    <source>
        <dbReference type="PROSITE" id="PS51918"/>
    </source>
</evidence>
<dbReference type="Gene3D" id="3.20.20.70">
    <property type="entry name" value="Aldolase class I"/>
    <property type="match status" value="1"/>
</dbReference>
<dbReference type="Proteomes" id="UP000789803">
    <property type="component" value="Unassembled WGS sequence"/>
</dbReference>
<sequence length="446" mass="49761">MKNILDLTLNELETLVTPKFRAKQIYEWIYKKYADSFDEMTNLPKELRENLKENFHFEPLKCVRSETSLDKSIKYLFEATDGSRIESVLLPMKEELTHEDGGIKRHARYTICVSSQVGCRMGCSFCLTAKGGLTRNLTPGEIVGQILWIKKANNIPYERRINIVYMGMGEPLDNLANVATAIKILKENDGLAIAARRQTISTSGLATQIKKLGELNLGVLLAISLHATTDELRTKLMPVNKAYNIEAVMQAVREFPVDMRKRVLFEYLVIKGLNDSIRDAKTLVKLLHGIKAKVNLIYFNPHEGSPYARPDTQTMIKFQDYMSAHGVSCTIRQSKGLDISAACGQLKERSKEQINPNAVSANQANISKNVSKISSQKTANKTSQKQNSQKDNSVSKNSAKTSKLTPNITANKKSNKVTSVSSLKTAKDKISNKANTNKSVSKRSKA</sequence>
<dbReference type="PANTHER" id="PTHR30544">
    <property type="entry name" value="23S RRNA METHYLTRANSFERASE"/>
    <property type="match status" value="1"/>
</dbReference>
<dbReference type="GO" id="GO:0008168">
    <property type="term" value="F:methyltransferase activity"/>
    <property type="evidence" value="ECO:0007669"/>
    <property type="project" value="UniProtKB-KW"/>
</dbReference>
<feature type="domain" description="Radical SAM core" evidence="16">
    <location>
        <begin position="105"/>
        <end position="338"/>
    </location>
</feature>
<evidence type="ECO:0000256" key="13">
    <source>
        <dbReference type="ARBA" id="ARBA00023157"/>
    </source>
</evidence>
<dbReference type="Gene3D" id="1.10.150.530">
    <property type="match status" value="1"/>
</dbReference>
<feature type="binding site" evidence="14">
    <location>
        <begin position="169"/>
        <end position="170"/>
    </location>
    <ligand>
        <name>S-adenosyl-L-methionine</name>
        <dbReference type="ChEBI" id="CHEBI:59789"/>
    </ligand>
</feature>
<keyword evidence="10 14" id="KW-0479">Metal-binding</keyword>
<keyword evidence="4 14" id="KW-0963">Cytoplasm</keyword>
<dbReference type="InterPro" id="IPR027492">
    <property type="entry name" value="RNA_MTrfase_RlmN"/>
</dbReference>
<feature type="binding site" evidence="14">
    <location>
        <begin position="224"/>
        <end position="226"/>
    </location>
    <ligand>
        <name>S-adenosyl-L-methionine</name>
        <dbReference type="ChEBI" id="CHEBI:59789"/>
    </ligand>
</feature>
<dbReference type="SMART" id="SM00729">
    <property type="entry name" value="Elp3"/>
    <property type="match status" value="1"/>
</dbReference>
<feature type="binding site" evidence="14">
    <location>
        <position position="126"/>
    </location>
    <ligand>
        <name>[4Fe-4S] cluster</name>
        <dbReference type="ChEBI" id="CHEBI:49883"/>
        <note>4Fe-4S-S-AdoMet</note>
    </ligand>
</feature>
<protein>
    <recommendedName>
        <fullName evidence="14">Probable dual-specificity RNA methyltransferase RlmN</fullName>
        <ecNumber evidence="14">2.1.1.192</ecNumber>
    </recommendedName>
    <alternativeName>
        <fullName evidence="14">23S rRNA (adenine(2503)-C(2))-methyltransferase</fullName>
    </alternativeName>
    <alternativeName>
        <fullName evidence="14">23S rRNA m2A2503 methyltransferase</fullName>
    </alternativeName>
    <alternativeName>
        <fullName evidence="14">Ribosomal RNA large subunit methyltransferase N</fullName>
    </alternativeName>
    <alternativeName>
        <fullName evidence="14">tRNA (adenine(37)-C(2))-methyltransferase</fullName>
    </alternativeName>
    <alternativeName>
        <fullName evidence="14">tRNA m2A37 methyltransferase</fullName>
    </alternativeName>
</protein>
<evidence type="ECO:0000256" key="1">
    <source>
        <dbReference type="ARBA" id="ARBA00004496"/>
    </source>
</evidence>
<accession>A0ABM8Q8P0</accession>
<evidence type="ECO:0000256" key="9">
    <source>
        <dbReference type="ARBA" id="ARBA00022694"/>
    </source>
</evidence>
<comment type="miscellaneous">
    <text evidence="14">Reaction proceeds by a ping-pong mechanism involving intermediate methylation of a conserved cysteine residue.</text>
</comment>
<keyword evidence="9 14" id="KW-0819">tRNA processing</keyword>
<comment type="catalytic activity">
    <reaction evidence="14">
        <text>adenosine(37) in tRNA + 2 reduced [2Fe-2S]-[ferredoxin] + 2 S-adenosyl-L-methionine = 2-methyladenosine(37) in tRNA + 5'-deoxyadenosine + L-methionine + 2 oxidized [2Fe-2S]-[ferredoxin] + S-adenosyl-L-homocysteine</text>
        <dbReference type="Rhea" id="RHEA:43332"/>
        <dbReference type="Rhea" id="RHEA-COMP:10000"/>
        <dbReference type="Rhea" id="RHEA-COMP:10001"/>
        <dbReference type="Rhea" id="RHEA-COMP:10162"/>
        <dbReference type="Rhea" id="RHEA-COMP:10485"/>
        <dbReference type="ChEBI" id="CHEBI:17319"/>
        <dbReference type="ChEBI" id="CHEBI:33737"/>
        <dbReference type="ChEBI" id="CHEBI:33738"/>
        <dbReference type="ChEBI" id="CHEBI:57844"/>
        <dbReference type="ChEBI" id="CHEBI:57856"/>
        <dbReference type="ChEBI" id="CHEBI:59789"/>
        <dbReference type="ChEBI" id="CHEBI:74411"/>
        <dbReference type="ChEBI" id="CHEBI:74497"/>
        <dbReference type="EC" id="2.1.1.192"/>
    </reaction>
</comment>
<evidence type="ECO:0000256" key="8">
    <source>
        <dbReference type="ARBA" id="ARBA00022691"/>
    </source>
</evidence>
<dbReference type="SFLD" id="SFLDF00275">
    <property type="entry name" value="adenosine_C2_methyltransferase"/>
    <property type="match status" value="1"/>
</dbReference>
<dbReference type="InterPro" id="IPR040072">
    <property type="entry name" value="Methyltransferase_A"/>
</dbReference>
<dbReference type="InterPro" id="IPR048641">
    <property type="entry name" value="RlmN_N"/>
</dbReference>
<proteinExistence type="inferred from homology"/>
<evidence type="ECO:0000256" key="11">
    <source>
        <dbReference type="ARBA" id="ARBA00023004"/>
    </source>
</evidence>
<feature type="active site" description="Proton acceptor" evidence="14">
    <location>
        <position position="86"/>
    </location>
</feature>
<evidence type="ECO:0000256" key="7">
    <source>
        <dbReference type="ARBA" id="ARBA00022679"/>
    </source>
</evidence>
<evidence type="ECO:0000313" key="18">
    <source>
        <dbReference type="Proteomes" id="UP000789803"/>
    </source>
</evidence>
<evidence type="ECO:0000256" key="14">
    <source>
        <dbReference type="HAMAP-Rule" id="MF_01849"/>
    </source>
</evidence>
<evidence type="ECO:0000256" key="3">
    <source>
        <dbReference type="ARBA" id="ARBA00022485"/>
    </source>
</evidence>
<keyword evidence="12 14" id="KW-0411">Iron-sulfur</keyword>
<evidence type="ECO:0000256" key="10">
    <source>
        <dbReference type="ARBA" id="ARBA00022723"/>
    </source>
</evidence>